<name>A0A7N2LBC1_QUELO</name>
<keyword evidence="3" id="KW-1185">Reference proteome</keyword>
<feature type="transmembrane region" description="Helical" evidence="1">
    <location>
        <begin position="122"/>
        <end position="145"/>
    </location>
</feature>
<dbReference type="InParanoid" id="A0A7N2LBC1"/>
<dbReference type="EMBL" id="LRBV02000003">
    <property type="status" value="NOT_ANNOTATED_CDS"/>
    <property type="molecule type" value="Genomic_DNA"/>
</dbReference>
<keyword evidence="1" id="KW-0812">Transmembrane</keyword>
<dbReference type="Proteomes" id="UP000594261">
    <property type="component" value="Chromosome 3"/>
</dbReference>
<feature type="transmembrane region" description="Helical" evidence="1">
    <location>
        <begin position="20"/>
        <end position="45"/>
    </location>
</feature>
<keyword evidence="1" id="KW-1133">Transmembrane helix</keyword>
<keyword evidence="1" id="KW-0472">Membrane</keyword>
<dbReference type="EnsemblPlants" id="QL03p068414:mrna">
    <property type="protein sequence ID" value="QL03p068414:mrna"/>
    <property type="gene ID" value="QL03p068414"/>
</dbReference>
<feature type="transmembrane region" description="Helical" evidence="1">
    <location>
        <begin position="89"/>
        <end position="110"/>
    </location>
</feature>
<reference evidence="2" key="2">
    <citation type="submission" date="2021-01" db="UniProtKB">
        <authorList>
            <consortium name="EnsemblPlants"/>
        </authorList>
    </citation>
    <scope>IDENTIFICATION</scope>
</reference>
<reference evidence="2 3" key="1">
    <citation type="journal article" date="2016" name="G3 (Bethesda)">
        <title>First Draft Assembly and Annotation of the Genome of a California Endemic Oak Quercus lobata Nee (Fagaceae).</title>
        <authorList>
            <person name="Sork V.L."/>
            <person name="Fitz-Gibbon S.T."/>
            <person name="Puiu D."/>
            <person name="Crepeau M."/>
            <person name="Gugger P.F."/>
            <person name="Sherman R."/>
            <person name="Stevens K."/>
            <person name="Langley C.H."/>
            <person name="Pellegrini M."/>
            <person name="Salzberg S.L."/>
        </authorList>
    </citation>
    <scope>NUCLEOTIDE SEQUENCE [LARGE SCALE GENOMIC DNA]</scope>
    <source>
        <strain evidence="2 3">cv. SW786</strain>
    </source>
</reference>
<evidence type="ECO:0000313" key="3">
    <source>
        <dbReference type="Proteomes" id="UP000594261"/>
    </source>
</evidence>
<accession>A0A7N2LBC1</accession>
<evidence type="ECO:0000256" key="1">
    <source>
        <dbReference type="SAM" id="Phobius"/>
    </source>
</evidence>
<dbReference type="AlphaFoldDB" id="A0A7N2LBC1"/>
<evidence type="ECO:0000313" key="2">
    <source>
        <dbReference type="EnsemblPlants" id="QL03p068414:mrna"/>
    </source>
</evidence>
<proteinExistence type="predicted"/>
<dbReference type="Gramene" id="QL03p068414:mrna">
    <property type="protein sequence ID" value="QL03p068414:mrna"/>
    <property type="gene ID" value="QL03p068414"/>
</dbReference>
<feature type="transmembrane region" description="Helical" evidence="1">
    <location>
        <begin position="65"/>
        <end position="82"/>
    </location>
</feature>
<sequence length="196" mass="22593">MIMRIFLFKDLLLFLWDMELRASLGSFLLLPVIALSCGFTLFILLPRLSHWDADFTSGEFSQSGVFFWLLVPYLLSILTIYLPSISRSFVWYIRLIYTCFYGESSAYLFSRIYDLGLMLNPVDLHACACISFLSVMNAVYLQAIVNWPKENLRLSINTPVRFEHDFVEEEKATELKEPSAELLAEAPRNSEHGNIV</sequence>
<protein>
    <submittedName>
        <fullName evidence="2">Uncharacterized protein</fullName>
    </submittedName>
</protein>
<organism evidence="2 3">
    <name type="scientific">Quercus lobata</name>
    <name type="common">Valley oak</name>
    <dbReference type="NCBI Taxonomy" id="97700"/>
    <lineage>
        <taxon>Eukaryota</taxon>
        <taxon>Viridiplantae</taxon>
        <taxon>Streptophyta</taxon>
        <taxon>Embryophyta</taxon>
        <taxon>Tracheophyta</taxon>
        <taxon>Spermatophyta</taxon>
        <taxon>Magnoliopsida</taxon>
        <taxon>eudicotyledons</taxon>
        <taxon>Gunneridae</taxon>
        <taxon>Pentapetalae</taxon>
        <taxon>rosids</taxon>
        <taxon>fabids</taxon>
        <taxon>Fagales</taxon>
        <taxon>Fagaceae</taxon>
        <taxon>Quercus</taxon>
    </lineage>
</organism>